<gene>
    <name evidence="1" type="ORF">DI53_2733</name>
</gene>
<dbReference type="Proteomes" id="UP000031802">
    <property type="component" value="Unassembled WGS sequence"/>
</dbReference>
<keyword evidence="2" id="KW-1185">Reference proteome</keyword>
<dbReference type="EMBL" id="JJMU01000050">
    <property type="protein sequence ID" value="KGE13487.1"/>
    <property type="molecule type" value="Genomic_DNA"/>
</dbReference>
<dbReference type="AlphaFoldDB" id="A0A0B8SZS3"/>
<sequence length="152" mass="17827">MELIKRLDRYNLHYGFLEDSADFSFEMHPERVIIRNDALRNNDRTLYEGYIKEKFEGYYDEAMRSFDAAAQNLRQLTTSEAAAILEQHRVNLLRSDISLTENDAIFTALVLPGNELPLQDEDIKEKLIYNKAFPHTVLDRPYIWLDLSLVVE</sequence>
<reference evidence="1 2" key="2">
    <citation type="journal article" date="2015" name="PLoS ONE">
        <title>Whole-Genome Optical Mapping and Finished Genome Sequence of Sphingobacterium deserti sp. nov., a New Species Isolated from the Western Desert of China.</title>
        <authorList>
            <person name="Teng C."/>
            <person name="Zhou Z."/>
            <person name="Molnar I."/>
            <person name="Li X."/>
            <person name="Tang R."/>
            <person name="Chen M."/>
            <person name="Wang L."/>
            <person name="Su S."/>
            <person name="Zhang W."/>
            <person name="Lin M."/>
        </authorList>
    </citation>
    <scope>NUCLEOTIDE SEQUENCE [LARGE SCALE GENOMIC DNA]</scope>
    <source>
        <strain evidence="2">ACCC05744</strain>
    </source>
</reference>
<evidence type="ECO:0000313" key="1">
    <source>
        <dbReference type="EMBL" id="KGE13487.1"/>
    </source>
</evidence>
<proteinExistence type="predicted"/>
<dbReference type="RefSeq" id="WP_037500437.1">
    <property type="nucleotide sequence ID" value="NZ_JJMU01000050.1"/>
</dbReference>
<name>A0A0B8SZS3_9SPHI</name>
<organism evidence="1 2">
    <name type="scientific">Sphingobacterium deserti</name>
    <dbReference type="NCBI Taxonomy" id="1229276"/>
    <lineage>
        <taxon>Bacteria</taxon>
        <taxon>Pseudomonadati</taxon>
        <taxon>Bacteroidota</taxon>
        <taxon>Sphingobacteriia</taxon>
        <taxon>Sphingobacteriales</taxon>
        <taxon>Sphingobacteriaceae</taxon>
        <taxon>Sphingobacterium</taxon>
    </lineage>
</organism>
<accession>A0A0B8SZS3</accession>
<dbReference type="OrthoDB" id="708126at2"/>
<comment type="caution">
    <text evidence="1">The sequence shown here is derived from an EMBL/GenBank/DDBJ whole genome shotgun (WGS) entry which is preliminary data.</text>
</comment>
<reference evidence="2" key="1">
    <citation type="submission" date="2014-04" db="EMBL/GenBank/DDBJ databases">
        <title>Whole-Genome optical mapping and complete genome sequence of Sphingobacterium deserti sp. nov., a new spaces isolated from desert in the west of China.</title>
        <authorList>
            <person name="Teng C."/>
            <person name="Zhou Z."/>
            <person name="Li X."/>
            <person name="Chen M."/>
            <person name="Lin M."/>
            <person name="Wang L."/>
            <person name="Su S."/>
            <person name="Zhang C."/>
            <person name="Zhang W."/>
        </authorList>
    </citation>
    <scope>NUCLEOTIDE SEQUENCE [LARGE SCALE GENOMIC DNA]</scope>
    <source>
        <strain evidence="2">ACCC05744</strain>
    </source>
</reference>
<dbReference type="PATRIC" id="fig|1229276.3.peg.2814"/>
<protein>
    <submittedName>
        <fullName evidence="1">Uncharacterized protein</fullName>
    </submittedName>
</protein>
<evidence type="ECO:0000313" key="2">
    <source>
        <dbReference type="Proteomes" id="UP000031802"/>
    </source>
</evidence>